<proteinExistence type="predicted"/>
<evidence type="ECO:0000313" key="3">
    <source>
        <dbReference type="WBParaSite" id="nRc.2.0.1.t26727-RA"/>
    </source>
</evidence>
<protein>
    <submittedName>
        <fullName evidence="3">Uncharacterized protein</fullName>
    </submittedName>
</protein>
<name>A0A915JKX3_ROMCU</name>
<reference evidence="3" key="1">
    <citation type="submission" date="2022-11" db="UniProtKB">
        <authorList>
            <consortium name="WormBaseParasite"/>
        </authorList>
    </citation>
    <scope>IDENTIFICATION</scope>
</reference>
<keyword evidence="2" id="KW-1185">Reference proteome</keyword>
<feature type="region of interest" description="Disordered" evidence="1">
    <location>
        <begin position="1"/>
        <end position="24"/>
    </location>
</feature>
<dbReference type="WBParaSite" id="nRc.2.0.1.t26727-RA">
    <property type="protein sequence ID" value="nRc.2.0.1.t26727-RA"/>
    <property type="gene ID" value="nRc.2.0.1.g26727"/>
</dbReference>
<sequence>MKKVTRKKKQDGESSKDERKNNVKKEVIRRIEKDKKGKCGESVITFFIARLESPSWEFAHLVAQLGIRPFGRSIDNHLIGNSLTWAFAHTAIAIENLSVENRSLGNRPSQGTQTLEGGHKRAGQWSAEAIGPRLSTSLFGFSGSLLRVLNPYLCEFMK</sequence>
<dbReference type="Proteomes" id="UP000887565">
    <property type="component" value="Unplaced"/>
</dbReference>
<feature type="compositionally biased region" description="Basic and acidic residues" evidence="1">
    <location>
        <begin position="10"/>
        <end position="24"/>
    </location>
</feature>
<accession>A0A915JKX3</accession>
<dbReference type="AlphaFoldDB" id="A0A915JKX3"/>
<evidence type="ECO:0000313" key="2">
    <source>
        <dbReference type="Proteomes" id="UP000887565"/>
    </source>
</evidence>
<evidence type="ECO:0000256" key="1">
    <source>
        <dbReference type="SAM" id="MobiDB-lite"/>
    </source>
</evidence>
<organism evidence="2 3">
    <name type="scientific">Romanomermis culicivorax</name>
    <name type="common">Nematode worm</name>
    <dbReference type="NCBI Taxonomy" id="13658"/>
    <lineage>
        <taxon>Eukaryota</taxon>
        <taxon>Metazoa</taxon>
        <taxon>Ecdysozoa</taxon>
        <taxon>Nematoda</taxon>
        <taxon>Enoplea</taxon>
        <taxon>Dorylaimia</taxon>
        <taxon>Mermithida</taxon>
        <taxon>Mermithoidea</taxon>
        <taxon>Mermithidae</taxon>
        <taxon>Romanomermis</taxon>
    </lineage>
</organism>